<organism evidence="2 3">
    <name type="scientific">Lysinimonas soli</name>
    <dbReference type="NCBI Taxonomy" id="1074233"/>
    <lineage>
        <taxon>Bacteria</taxon>
        <taxon>Bacillati</taxon>
        <taxon>Actinomycetota</taxon>
        <taxon>Actinomycetes</taxon>
        <taxon>Micrococcales</taxon>
        <taxon>Microbacteriaceae</taxon>
        <taxon>Lysinimonas</taxon>
    </lineage>
</organism>
<dbReference type="EMBL" id="JBHSMG010000005">
    <property type="protein sequence ID" value="MFC5503490.1"/>
    <property type="molecule type" value="Genomic_DNA"/>
</dbReference>
<proteinExistence type="predicted"/>
<evidence type="ECO:0000313" key="2">
    <source>
        <dbReference type="EMBL" id="MFC5503490.1"/>
    </source>
</evidence>
<keyword evidence="3" id="KW-1185">Reference proteome</keyword>
<comment type="caution">
    <text evidence="2">The sequence shown here is derived from an EMBL/GenBank/DDBJ whole genome shotgun (WGS) entry which is preliminary data.</text>
</comment>
<protein>
    <recommendedName>
        <fullName evidence="4">SCP domain-containing protein</fullName>
    </recommendedName>
</protein>
<feature type="compositionally biased region" description="Low complexity" evidence="1">
    <location>
        <begin position="117"/>
        <end position="134"/>
    </location>
</feature>
<sequence length="295" mass="29794">MKRTVVLGTVFATVFVLALPFVGGGGPSFLTPALASEASFAGLPVAATSPIASGAVTQVNAAQAVSAVSVPTATVVSVIQPTAALTTDSEHVAQKPVPKPVVVAPPTSGRKGGDGGVATRRAQRQAAGQACPAQGSGGGSAPGVADSLGQGMITGTTTADIQSFSSTFNAIRAQNCLDAIPAGNFRYDSCMEQRLFWMAEDPSTDPSSAWGHMGSVRSDGVPSRGCDGNLAGGSGNTGATVATKWWNSLEHRLSLYRPSYSGSTAGVCIYFAMSHGGIPNEPSSFTRAAARWGGC</sequence>
<feature type="region of interest" description="Disordered" evidence="1">
    <location>
        <begin position="99"/>
        <end position="146"/>
    </location>
</feature>
<evidence type="ECO:0000313" key="3">
    <source>
        <dbReference type="Proteomes" id="UP001596039"/>
    </source>
</evidence>
<dbReference type="Proteomes" id="UP001596039">
    <property type="component" value="Unassembled WGS sequence"/>
</dbReference>
<name>A0ABW0NTS2_9MICO</name>
<evidence type="ECO:0000256" key="1">
    <source>
        <dbReference type="SAM" id="MobiDB-lite"/>
    </source>
</evidence>
<accession>A0ABW0NTS2</accession>
<evidence type="ECO:0008006" key="4">
    <source>
        <dbReference type="Google" id="ProtNLM"/>
    </source>
</evidence>
<reference evidence="3" key="1">
    <citation type="journal article" date="2019" name="Int. J. Syst. Evol. Microbiol.">
        <title>The Global Catalogue of Microorganisms (GCM) 10K type strain sequencing project: providing services to taxonomists for standard genome sequencing and annotation.</title>
        <authorList>
            <consortium name="The Broad Institute Genomics Platform"/>
            <consortium name="The Broad Institute Genome Sequencing Center for Infectious Disease"/>
            <person name="Wu L."/>
            <person name="Ma J."/>
        </authorList>
    </citation>
    <scope>NUCLEOTIDE SEQUENCE [LARGE SCALE GENOMIC DNA]</scope>
    <source>
        <strain evidence="3">CGMCC 4.6997</strain>
    </source>
</reference>
<gene>
    <name evidence="2" type="ORF">ACFPJ4_14670</name>
</gene>
<dbReference type="RefSeq" id="WP_386741200.1">
    <property type="nucleotide sequence ID" value="NZ_JBHSMG010000005.1"/>
</dbReference>